<feature type="compositionally biased region" description="Polar residues" evidence="1">
    <location>
        <begin position="242"/>
        <end position="251"/>
    </location>
</feature>
<dbReference type="AlphaFoldDB" id="A0AAV2EJK0"/>
<feature type="compositionally biased region" description="Low complexity" evidence="1">
    <location>
        <begin position="92"/>
        <end position="101"/>
    </location>
</feature>
<sequence>MSKTMSNPNDWANHFYHHHNQLNFSSDGNITAVTTASTITSSAAAEPTPIQLAGSNRWGGHNSVANSSSTLSRLEGGRVSKPARKRSRASRRTPTTLLSTDTSNFRAMVQQFTGGPAGPFVTGGLGSSLNVPSLNGFSFGLEQHRHPFDRMSNNAAQPPPVATGGGGGGGGGGEGLFHQLQYQESSQFHQSSPFLFSLANGSNSDENANIDGVNSDLLLQRGIGTEGGAAPTEAAPPSAGSNENRNSGFMY</sequence>
<dbReference type="Pfam" id="PF05678">
    <property type="entry name" value="VQ"/>
    <property type="match status" value="1"/>
</dbReference>
<accession>A0AAV2EJK0</accession>
<protein>
    <recommendedName>
        <fullName evidence="2">VQ domain-containing protein</fullName>
    </recommendedName>
</protein>
<feature type="domain" description="VQ" evidence="2">
    <location>
        <begin position="93"/>
        <end position="118"/>
    </location>
</feature>
<keyword evidence="4" id="KW-1185">Reference proteome</keyword>
<feature type="region of interest" description="Disordered" evidence="1">
    <location>
        <begin position="51"/>
        <end position="101"/>
    </location>
</feature>
<evidence type="ECO:0000313" key="4">
    <source>
        <dbReference type="Proteomes" id="UP001497516"/>
    </source>
</evidence>
<evidence type="ECO:0000259" key="2">
    <source>
        <dbReference type="Pfam" id="PF05678"/>
    </source>
</evidence>
<feature type="region of interest" description="Disordered" evidence="1">
    <location>
        <begin position="223"/>
        <end position="251"/>
    </location>
</feature>
<feature type="compositionally biased region" description="Basic residues" evidence="1">
    <location>
        <begin position="81"/>
        <end position="91"/>
    </location>
</feature>
<dbReference type="Proteomes" id="UP001497516">
    <property type="component" value="Chromosome 4"/>
</dbReference>
<dbReference type="InterPro" id="IPR008889">
    <property type="entry name" value="VQ"/>
</dbReference>
<dbReference type="PANTHER" id="PTHR33179:SF29">
    <property type="entry name" value="OS06G0666400 PROTEIN"/>
    <property type="match status" value="1"/>
</dbReference>
<dbReference type="PANTHER" id="PTHR33179">
    <property type="entry name" value="VQ MOTIF-CONTAINING PROTEIN"/>
    <property type="match status" value="1"/>
</dbReference>
<reference evidence="3 4" key="1">
    <citation type="submission" date="2024-04" db="EMBL/GenBank/DDBJ databases">
        <authorList>
            <person name="Fracassetti M."/>
        </authorList>
    </citation>
    <scope>NUCLEOTIDE SEQUENCE [LARGE SCALE GENOMIC DNA]</scope>
</reference>
<dbReference type="EMBL" id="OZ034817">
    <property type="protein sequence ID" value="CAL1385907.1"/>
    <property type="molecule type" value="Genomic_DNA"/>
</dbReference>
<gene>
    <name evidence="3" type="ORF">LTRI10_LOCUS27007</name>
</gene>
<feature type="compositionally biased region" description="Gly residues" evidence="1">
    <location>
        <begin position="163"/>
        <end position="175"/>
    </location>
</feature>
<dbReference type="InterPro" id="IPR039609">
    <property type="entry name" value="VQ_15/22"/>
</dbReference>
<proteinExistence type="predicted"/>
<evidence type="ECO:0000313" key="3">
    <source>
        <dbReference type="EMBL" id="CAL1385907.1"/>
    </source>
</evidence>
<feature type="compositionally biased region" description="Polar residues" evidence="1">
    <location>
        <begin position="63"/>
        <end position="72"/>
    </location>
</feature>
<evidence type="ECO:0000256" key="1">
    <source>
        <dbReference type="SAM" id="MobiDB-lite"/>
    </source>
</evidence>
<feature type="region of interest" description="Disordered" evidence="1">
    <location>
        <begin position="152"/>
        <end position="177"/>
    </location>
</feature>
<name>A0AAV2EJK0_9ROSI</name>
<organism evidence="3 4">
    <name type="scientific">Linum trigynum</name>
    <dbReference type="NCBI Taxonomy" id="586398"/>
    <lineage>
        <taxon>Eukaryota</taxon>
        <taxon>Viridiplantae</taxon>
        <taxon>Streptophyta</taxon>
        <taxon>Embryophyta</taxon>
        <taxon>Tracheophyta</taxon>
        <taxon>Spermatophyta</taxon>
        <taxon>Magnoliopsida</taxon>
        <taxon>eudicotyledons</taxon>
        <taxon>Gunneridae</taxon>
        <taxon>Pentapetalae</taxon>
        <taxon>rosids</taxon>
        <taxon>fabids</taxon>
        <taxon>Malpighiales</taxon>
        <taxon>Linaceae</taxon>
        <taxon>Linum</taxon>
    </lineage>
</organism>
<feature type="compositionally biased region" description="Low complexity" evidence="1">
    <location>
        <begin position="228"/>
        <end position="241"/>
    </location>
</feature>